<dbReference type="GO" id="GO:0008168">
    <property type="term" value="F:methyltransferase activity"/>
    <property type="evidence" value="ECO:0007669"/>
    <property type="project" value="UniProtKB-KW"/>
</dbReference>
<dbReference type="Pfam" id="PF21839">
    <property type="entry name" value="DUF6898"/>
    <property type="match status" value="1"/>
</dbReference>
<keyword evidence="2" id="KW-0489">Methyltransferase</keyword>
<accession>A0A4D7BI91</accession>
<evidence type="ECO:0000259" key="1">
    <source>
        <dbReference type="Pfam" id="PF21839"/>
    </source>
</evidence>
<feature type="domain" description="DUF6898" evidence="1">
    <location>
        <begin position="6"/>
        <end position="60"/>
    </location>
</feature>
<evidence type="ECO:0000313" key="3">
    <source>
        <dbReference type="Proteomes" id="UP000298781"/>
    </source>
</evidence>
<keyword evidence="2" id="KW-0808">Transferase</keyword>
<dbReference type="InterPro" id="IPR054193">
    <property type="entry name" value="DUF6898"/>
</dbReference>
<dbReference type="KEGG" id="pstg:E8M01_27115"/>
<protein>
    <submittedName>
        <fullName evidence="2">Serine hydroxymethyltransferase</fullName>
    </submittedName>
</protein>
<organism evidence="2 3">
    <name type="scientific">Phreatobacter stygius</name>
    <dbReference type="NCBI Taxonomy" id="1940610"/>
    <lineage>
        <taxon>Bacteria</taxon>
        <taxon>Pseudomonadati</taxon>
        <taxon>Pseudomonadota</taxon>
        <taxon>Alphaproteobacteria</taxon>
        <taxon>Hyphomicrobiales</taxon>
        <taxon>Phreatobacteraceae</taxon>
        <taxon>Phreatobacter</taxon>
    </lineage>
</organism>
<gene>
    <name evidence="2" type="ORF">E8M01_27115</name>
</gene>
<reference evidence="2 3" key="1">
    <citation type="submission" date="2019-04" db="EMBL/GenBank/DDBJ databases">
        <title>Phreatobacter aquaticus sp. nov.</title>
        <authorList>
            <person name="Choi A."/>
        </authorList>
    </citation>
    <scope>NUCLEOTIDE SEQUENCE [LARGE SCALE GENOMIC DNA]</scope>
    <source>
        <strain evidence="2 3">KCTC 52518</strain>
    </source>
</reference>
<name>A0A4D7BI91_9HYPH</name>
<keyword evidence="3" id="KW-1185">Reference proteome</keyword>
<proteinExistence type="predicted"/>
<dbReference type="OrthoDB" id="8454594at2"/>
<dbReference type="RefSeq" id="WP_136963002.1">
    <property type="nucleotide sequence ID" value="NZ_CP039690.1"/>
</dbReference>
<dbReference type="AlphaFoldDB" id="A0A4D7BI91"/>
<dbReference type="GO" id="GO:0032259">
    <property type="term" value="P:methylation"/>
    <property type="evidence" value="ECO:0007669"/>
    <property type="project" value="UniProtKB-KW"/>
</dbReference>
<sequence length="70" mass="7716">MAESNPREVYFEFTPIGQVVRVAAVCAETGVEVIVMGPASATRRDLEQLALRKLEWRLAQAGEDQARAGR</sequence>
<dbReference type="EMBL" id="CP039690">
    <property type="protein sequence ID" value="QCI67572.1"/>
    <property type="molecule type" value="Genomic_DNA"/>
</dbReference>
<dbReference type="Proteomes" id="UP000298781">
    <property type="component" value="Chromosome"/>
</dbReference>
<evidence type="ECO:0000313" key="2">
    <source>
        <dbReference type="EMBL" id="QCI67572.1"/>
    </source>
</evidence>